<evidence type="ECO:0000313" key="15">
    <source>
        <dbReference type="Proteomes" id="UP000322234"/>
    </source>
</evidence>
<organism evidence="14 15">
    <name type="scientific">Bos mutus</name>
    <name type="common">wild yak</name>
    <dbReference type="NCBI Taxonomy" id="72004"/>
    <lineage>
        <taxon>Eukaryota</taxon>
        <taxon>Metazoa</taxon>
        <taxon>Chordata</taxon>
        <taxon>Craniata</taxon>
        <taxon>Vertebrata</taxon>
        <taxon>Euteleostomi</taxon>
        <taxon>Mammalia</taxon>
        <taxon>Eutheria</taxon>
        <taxon>Laurasiatheria</taxon>
        <taxon>Artiodactyla</taxon>
        <taxon>Ruminantia</taxon>
        <taxon>Pecora</taxon>
        <taxon>Bovidae</taxon>
        <taxon>Bovinae</taxon>
        <taxon>Bos</taxon>
    </lineage>
</organism>
<evidence type="ECO:0000313" key="14">
    <source>
        <dbReference type="EMBL" id="MXQ82840.1"/>
    </source>
</evidence>
<evidence type="ECO:0000256" key="7">
    <source>
        <dbReference type="ARBA" id="ARBA00022824"/>
    </source>
</evidence>
<proteinExistence type="inferred from homology"/>
<dbReference type="SUPFAM" id="SSF51306">
    <property type="entry name" value="LexA/Signal peptidase"/>
    <property type="match status" value="1"/>
</dbReference>
<dbReference type="PROSITE" id="PS00761">
    <property type="entry name" value="SPASE_I_3"/>
    <property type="match status" value="1"/>
</dbReference>
<dbReference type="InterPro" id="IPR019533">
    <property type="entry name" value="Peptidase_S26"/>
</dbReference>
<accession>A0A6B0R003</accession>
<dbReference type="GO" id="GO:0005787">
    <property type="term" value="C:signal peptidase complex"/>
    <property type="evidence" value="ECO:0007669"/>
    <property type="project" value="UniProtKB-ARBA"/>
</dbReference>
<evidence type="ECO:0000256" key="12">
    <source>
        <dbReference type="RuleBase" id="RU362047"/>
    </source>
</evidence>
<evidence type="ECO:0000256" key="8">
    <source>
        <dbReference type="ARBA" id="ARBA00022968"/>
    </source>
</evidence>
<dbReference type="Gene3D" id="2.130.10.10">
    <property type="entry name" value="YVTN repeat-like/Quinoprotein amine dehydrogenase"/>
    <property type="match status" value="1"/>
</dbReference>
<dbReference type="SMART" id="SM00320">
    <property type="entry name" value="WD40"/>
    <property type="match status" value="3"/>
</dbReference>
<dbReference type="GO" id="GO:0005829">
    <property type="term" value="C:cytosol"/>
    <property type="evidence" value="ECO:0007669"/>
    <property type="project" value="TreeGrafter"/>
</dbReference>
<dbReference type="CDD" id="cd06530">
    <property type="entry name" value="S26_SPase_I"/>
    <property type="match status" value="1"/>
</dbReference>
<keyword evidence="4 12" id="KW-0645">Protease</keyword>
<dbReference type="FunFam" id="2.10.109.10:FF:000003">
    <property type="entry name" value="Signal peptidase complex catalytic subunit SEC11"/>
    <property type="match status" value="1"/>
</dbReference>
<keyword evidence="10 12" id="KW-0472">Membrane</keyword>
<keyword evidence="7 12" id="KW-0256">Endoplasmic reticulum</keyword>
<dbReference type="GO" id="GO:0009003">
    <property type="term" value="F:signal peptidase activity"/>
    <property type="evidence" value="ECO:0007669"/>
    <property type="project" value="UniProtKB-EC"/>
</dbReference>
<feature type="domain" description="Peptidase S24/S26A/S26B/S26C" evidence="13">
    <location>
        <begin position="38"/>
        <end position="127"/>
    </location>
</feature>
<dbReference type="PROSITE" id="PS00501">
    <property type="entry name" value="SPASE_I_1"/>
    <property type="match status" value="1"/>
</dbReference>
<comment type="function">
    <text evidence="11">Catalytic component of the signal peptidase complex (SPC) which catalyzes the cleavage of N-terminal signal sequences from nascent proteins as they are translocated into the lumen of the endoplasmic reticulum. Specifically cleaves N-terminal signal peptides that contain a hydrophobic alpha-helix (h-region) shorter than 18-20 amino acids.</text>
</comment>
<sequence>MLSLDFLDDVRRMNKRQLYYQVLNFGMIVSSALMIWKGLMVITGSESPIVVVLSGSMEPAFHRGDLLFLTNRVEDPIRVGEIVVFRIEGREIPIVHRVLKIHEKQNGHIKFLTKGDNNAVDDRGLYKQGQHWLEKKDVVGRARGISIDCHDHSEVEKTTALTPPRPFREERYQDFHAFDLSGATRVLEWIGDKGILVAGYESLKKNEILHLILPLRLSVKENQGLFPERDFKVQHGGFSDRSVCDLKHVPDTRLLVTSGPPGSYLQVWQLAEDSDVIRAVSTIDVHEREEPLWPRVAIFPSVAPGVLHGTRLSSLKVVDLHSQKTMYTSGVSDDDVLSSLQVLDMDTFAFCCSSGRLGLVDTRQKWAPSENLSPGPGSTGRQWCAEAGGRGPGPSIARLGSDGQLCLLDPRDLCQPVSSVQCPVSMPSPEPELLRVTWAPGLDNCLAISGFDGTVQVYDVTSWAGLGRQVEPLFTHRGHIFLDDSGMDPAPLVTTHTWHPYKPRTVLSAASDASLHVWDWVDPCASR</sequence>
<keyword evidence="5 12" id="KW-0812">Transmembrane</keyword>
<dbReference type="InterPro" id="IPR036286">
    <property type="entry name" value="LexA/Signal_pep-like_sf"/>
</dbReference>
<dbReference type="InterPro" id="IPR036322">
    <property type="entry name" value="WD40_repeat_dom_sf"/>
</dbReference>
<feature type="transmembrane region" description="Helical" evidence="12">
    <location>
        <begin position="18"/>
        <end position="36"/>
    </location>
</feature>
<protein>
    <recommendedName>
        <fullName evidence="12">Signal peptidase complex catalytic subunit SEC11</fullName>
        <ecNumber evidence="12">3.4.21.89</ecNumber>
    </recommendedName>
</protein>
<evidence type="ECO:0000256" key="10">
    <source>
        <dbReference type="ARBA" id="ARBA00023136"/>
    </source>
</evidence>
<keyword evidence="15" id="KW-1185">Reference proteome</keyword>
<evidence type="ECO:0000256" key="5">
    <source>
        <dbReference type="ARBA" id="ARBA00022692"/>
    </source>
</evidence>
<dbReference type="GO" id="GO:0006465">
    <property type="term" value="P:signal peptide processing"/>
    <property type="evidence" value="ECO:0007669"/>
    <property type="project" value="UniProtKB-UniRule"/>
</dbReference>
<gene>
    <name evidence="14" type="ORF">E5288_WYG022764</name>
</gene>
<dbReference type="InterPro" id="IPR015927">
    <property type="entry name" value="Peptidase_S24_S26A/B/C"/>
</dbReference>
<comment type="caution">
    <text evidence="14">The sequence shown here is derived from an EMBL/GenBank/DDBJ whole genome shotgun (WGS) entry which is preliminary data.</text>
</comment>
<dbReference type="GO" id="GO:0000922">
    <property type="term" value="C:spindle pole"/>
    <property type="evidence" value="ECO:0007669"/>
    <property type="project" value="TreeGrafter"/>
</dbReference>
<dbReference type="NCBIfam" id="TIGR02228">
    <property type="entry name" value="sigpep_I_arch"/>
    <property type="match status" value="1"/>
</dbReference>
<keyword evidence="9 12" id="KW-1133">Transmembrane helix</keyword>
<evidence type="ECO:0000256" key="1">
    <source>
        <dbReference type="ARBA" id="ARBA00000677"/>
    </source>
</evidence>
<evidence type="ECO:0000256" key="4">
    <source>
        <dbReference type="ARBA" id="ARBA00022670"/>
    </source>
</evidence>
<comment type="subcellular location">
    <subcellularLocation>
        <location evidence="2">Endoplasmic reticulum membrane</location>
        <topology evidence="2">Single-pass type II membrane protein</topology>
    </subcellularLocation>
</comment>
<dbReference type="InterPro" id="IPR019756">
    <property type="entry name" value="Pept_S26A_signal_pept_1_Ser-AS"/>
</dbReference>
<dbReference type="PANTHER" id="PTHR46947">
    <property type="entry name" value="WD REPEAT-CONTAINING PROTEIN 73"/>
    <property type="match status" value="1"/>
</dbReference>
<dbReference type="InterPro" id="IPR042795">
    <property type="entry name" value="Wdr73"/>
</dbReference>
<dbReference type="SUPFAM" id="SSF50978">
    <property type="entry name" value="WD40 repeat-like"/>
    <property type="match status" value="1"/>
</dbReference>
<evidence type="ECO:0000256" key="11">
    <source>
        <dbReference type="ARBA" id="ARBA00045533"/>
    </source>
</evidence>
<dbReference type="EC" id="3.4.21.89" evidence="12"/>
<dbReference type="InterPro" id="IPR001733">
    <property type="entry name" value="Peptidase_S26B"/>
</dbReference>
<dbReference type="InterPro" id="IPR019758">
    <property type="entry name" value="Pept_S26A_signal_pept_1_CS"/>
</dbReference>
<dbReference type="Pfam" id="PF00717">
    <property type="entry name" value="Peptidase_S24"/>
    <property type="match status" value="1"/>
</dbReference>
<keyword evidence="8 12" id="KW-0735">Signal-anchor</keyword>
<dbReference type="AlphaFoldDB" id="A0A6B0R003"/>
<comment type="subunit">
    <text evidence="12">Component of the signal peptidase complex.</text>
</comment>
<dbReference type="InterPro" id="IPR015943">
    <property type="entry name" value="WD40/YVTN_repeat-like_dom_sf"/>
</dbReference>
<evidence type="ECO:0000256" key="9">
    <source>
        <dbReference type="ARBA" id="ARBA00022989"/>
    </source>
</evidence>
<evidence type="ECO:0000256" key="2">
    <source>
        <dbReference type="ARBA" id="ARBA00004648"/>
    </source>
</evidence>
<evidence type="ECO:0000259" key="13">
    <source>
        <dbReference type="Pfam" id="PF00717"/>
    </source>
</evidence>
<dbReference type="GO" id="GO:0031122">
    <property type="term" value="P:cytoplasmic microtubule organization"/>
    <property type="evidence" value="ECO:0007669"/>
    <property type="project" value="TreeGrafter"/>
</dbReference>
<name>A0A6B0R003_9CETA</name>
<evidence type="ECO:0000256" key="3">
    <source>
        <dbReference type="ARBA" id="ARBA00011035"/>
    </source>
</evidence>
<dbReference type="PRINTS" id="PR00728">
    <property type="entry name" value="SIGNALPTASE"/>
</dbReference>
<dbReference type="Proteomes" id="UP000322234">
    <property type="component" value="Unassembled WGS sequence"/>
</dbReference>
<evidence type="ECO:0000256" key="6">
    <source>
        <dbReference type="ARBA" id="ARBA00022801"/>
    </source>
</evidence>
<keyword evidence="6 12" id="KW-0378">Hydrolase</keyword>
<dbReference type="Gene3D" id="2.10.109.10">
    <property type="entry name" value="Umud Fragment, subunit A"/>
    <property type="match status" value="1"/>
</dbReference>
<dbReference type="GO" id="GO:0004252">
    <property type="term" value="F:serine-type endopeptidase activity"/>
    <property type="evidence" value="ECO:0007669"/>
    <property type="project" value="InterPro"/>
</dbReference>
<dbReference type="EMBL" id="VBQZ03000014">
    <property type="protein sequence ID" value="MXQ82840.1"/>
    <property type="molecule type" value="Genomic_DNA"/>
</dbReference>
<dbReference type="PANTHER" id="PTHR46947:SF1">
    <property type="entry name" value="WD REPEAT-CONTAINING PROTEIN 73"/>
    <property type="match status" value="1"/>
</dbReference>
<reference evidence="14" key="1">
    <citation type="submission" date="2019-10" db="EMBL/GenBank/DDBJ databases">
        <title>The sequence and de novo assembly of the wild yak genome.</title>
        <authorList>
            <person name="Liu Y."/>
        </authorList>
    </citation>
    <scope>NUCLEOTIDE SEQUENCE [LARGE SCALE GENOMIC DNA]</scope>
    <source>
        <strain evidence="14">WY2019</strain>
    </source>
</reference>
<dbReference type="InterPro" id="IPR001680">
    <property type="entry name" value="WD40_rpt"/>
</dbReference>
<comment type="catalytic activity">
    <reaction evidence="1 12">
        <text>Cleavage of hydrophobic, N-terminal signal or leader sequences from secreted and periplasmic proteins.</text>
        <dbReference type="EC" id="3.4.21.89"/>
    </reaction>
</comment>
<comment type="similarity">
    <text evidence="3 12">Belongs to the peptidase S26B family.</text>
</comment>